<feature type="coiled-coil region" evidence="7">
    <location>
        <begin position="32"/>
        <end position="59"/>
    </location>
</feature>
<dbReference type="Gene3D" id="1.20.900.10">
    <property type="entry name" value="Dbl homology (DH) domain"/>
    <property type="match status" value="1"/>
</dbReference>
<evidence type="ECO:0000256" key="1">
    <source>
        <dbReference type="ARBA" id="ARBA00004489"/>
    </source>
</evidence>
<dbReference type="PROSITE" id="PS50004">
    <property type="entry name" value="C2"/>
    <property type="match status" value="1"/>
</dbReference>
<keyword evidence="14" id="KW-1185">Reference proteome</keyword>
<dbReference type="FunFam" id="2.60.40.150:FF:000057">
    <property type="entry name" value="active breakpoint cluster region-related protein isoform X1"/>
    <property type="match status" value="1"/>
</dbReference>
<dbReference type="PROSITE" id="PS50238">
    <property type="entry name" value="RHOGAP"/>
    <property type="match status" value="1"/>
</dbReference>
<dbReference type="Pfam" id="PF00168">
    <property type="entry name" value="C2"/>
    <property type="match status" value="1"/>
</dbReference>
<dbReference type="Ensembl" id="ENSENLT00000055265.1">
    <property type="protein sequence ID" value="ENSENLP00000053985.1"/>
    <property type="gene ID" value="ENSENLG00000022495.1"/>
</dbReference>
<dbReference type="CDD" id="cd08686">
    <property type="entry name" value="C2_ABR"/>
    <property type="match status" value="1"/>
</dbReference>
<dbReference type="SMART" id="SM00324">
    <property type="entry name" value="RhoGAP"/>
    <property type="match status" value="1"/>
</dbReference>
<dbReference type="InterPro" id="IPR000008">
    <property type="entry name" value="C2_dom"/>
</dbReference>
<feature type="domain" description="C2" evidence="10">
    <location>
        <begin position="693"/>
        <end position="822"/>
    </location>
</feature>
<keyword evidence="3" id="KW-0343">GTPase activation</keyword>
<dbReference type="CDD" id="cd00160">
    <property type="entry name" value="RhoGEF"/>
    <property type="match status" value="1"/>
</dbReference>
<keyword evidence="6" id="KW-0966">Cell projection</keyword>
<dbReference type="GO" id="GO:0004674">
    <property type="term" value="F:protein serine/threonine kinase activity"/>
    <property type="evidence" value="ECO:0007669"/>
    <property type="project" value="InterPro"/>
</dbReference>
<dbReference type="SUPFAM" id="SSF69036">
    <property type="entry name" value="Bcr-Abl oncoprotein oligomerization domain"/>
    <property type="match status" value="1"/>
</dbReference>
<dbReference type="InterPro" id="IPR035892">
    <property type="entry name" value="C2_domain_sf"/>
</dbReference>
<dbReference type="SMART" id="SM00325">
    <property type="entry name" value="RhoGEF"/>
    <property type="match status" value="1"/>
</dbReference>
<dbReference type="InterPro" id="IPR001849">
    <property type="entry name" value="PH_domain"/>
</dbReference>
<dbReference type="InterPro" id="IPR036481">
    <property type="entry name" value="Bcr-Abl_oncoprot_oligo_sf"/>
</dbReference>
<dbReference type="AlphaFoldDB" id="A0A665XC66"/>
<comment type="subcellular location">
    <subcellularLocation>
        <location evidence="1">Cell projection</location>
        <location evidence="1">Axon</location>
    </subcellularLocation>
    <subcellularLocation>
        <location evidence="2">Cell projection</location>
        <location evidence="2">Dendritic spine</location>
    </subcellularLocation>
</comment>
<dbReference type="InterPro" id="IPR000198">
    <property type="entry name" value="RhoGAP_dom"/>
</dbReference>
<dbReference type="InterPro" id="IPR000219">
    <property type="entry name" value="DH_dom"/>
</dbReference>
<name>A0A665XC66_ECHNA</name>
<reference evidence="13" key="3">
    <citation type="submission" date="2025-09" db="UniProtKB">
        <authorList>
            <consortium name="Ensembl"/>
        </authorList>
    </citation>
    <scope>IDENTIFICATION</scope>
</reference>
<evidence type="ECO:0000256" key="4">
    <source>
        <dbReference type="ARBA" id="ARBA00022658"/>
    </source>
</evidence>
<dbReference type="PROSITE" id="PS50010">
    <property type="entry name" value="DH_2"/>
    <property type="match status" value="1"/>
</dbReference>
<dbReference type="Gene3D" id="2.30.29.30">
    <property type="entry name" value="Pleckstrin-homology domain (PH domain)/Phosphotyrosine-binding domain (PTB)"/>
    <property type="match status" value="1"/>
</dbReference>
<dbReference type="GO" id="GO:0005085">
    <property type="term" value="F:guanyl-nucleotide exchange factor activity"/>
    <property type="evidence" value="ECO:0007669"/>
    <property type="project" value="UniProtKB-KW"/>
</dbReference>
<feature type="domain" description="PH" evidence="9">
    <location>
        <begin position="510"/>
        <end position="668"/>
    </location>
</feature>
<evidence type="ECO:0000256" key="5">
    <source>
        <dbReference type="ARBA" id="ARBA00023018"/>
    </source>
</evidence>
<feature type="domain" description="Rho-GAP" evidence="12">
    <location>
        <begin position="856"/>
        <end position="1056"/>
    </location>
</feature>
<dbReference type="Pfam" id="PF09036">
    <property type="entry name" value="Bcr-Abl_Oligo"/>
    <property type="match status" value="1"/>
</dbReference>
<dbReference type="InterPro" id="IPR037769">
    <property type="entry name" value="Abr/Bcr"/>
</dbReference>
<dbReference type="Gene3D" id="2.60.40.150">
    <property type="entry name" value="C2 domain"/>
    <property type="match status" value="1"/>
</dbReference>
<feature type="compositionally biased region" description="Basic and acidic residues" evidence="8">
    <location>
        <begin position="209"/>
        <end position="228"/>
    </location>
</feature>
<feature type="compositionally biased region" description="Basic and acidic residues" evidence="8">
    <location>
        <begin position="249"/>
        <end position="264"/>
    </location>
</feature>
<dbReference type="SUPFAM" id="SSF48350">
    <property type="entry name" value="GTPase activation domain, GAP"/>
    <property type="match status" value="1"/>
</dbReference>
<evidence type="ECO:0000256" key="7">
    <source>
        <dbReference type="SAM" id="Coils"/>
    </source>
</evidence>
<dbReference type="FunFam" id="1.10.555.10:FF:000004">
    <property type="entry name" value="active breakpoint cluster region-related protein-like"/>
    <property type="match status" value="1"/>
</dbReference>
<feature type="region of interest" description="Disordered" evidence="8">
    <location>
        <begin position="136"/>
        <end position="271"/>
    </location>
</feature>
<reference evidence="13" key="2">
    <citation type="submission" date="2025-08" db="UniProtKB">
        <authorList>
            <consortium name="Ensembl"/>
        </authorList>
    </citation>
    <scope>IDENTIFICATION</scope>
</reference>
<feature type="domain" description="DH" evidence="11">
    <location>
        <begin position="316"/>
        <end position="493"/>
    </location>
</feature>
<dbReference type="Pfam" id="PF00620">
    <property type="entry name" value="RhoGAP"/>
    <property type="match status" value="1"/>
</dbReference>
<evidence type="ECO:0000259" key="11">
    <source>
        <dbReference type="PROSITE" id="PS50010"/>
    </source>
</evidence>
<evidence type="ECO:0000313" key="14">
    <source>
        <dbReference type="Proteomes" id="UP000472264"/>
    </source>
</evidence>
<dbReference type="SUPFAM" id="SSF50729">
    <property type="entry name" value="PH domain-like"/>
    <property type="match status" value="1"/>
</dbReference>
<dbReference type="GO" id="GO:0007165">
    <property type="term" value="P:signal transduction"/>
    <property type="evidence" value="ECO:0007669"/>
    <property type="project" value="InterPro"/>
</dbReference>
<evidence type="ECO:0000256" key="3">
    <source>
        <dbReference type="ARBA" id="ARBA00022468"/>
    </source>
</evidence>
<dbReference type="GO" id="GO:0016020">
    <property type="term" value="C:membrane"/>
    <property type="evidence" value="ECO:0007669"/>
    <property type="project" value="TreeGrafter"/>
</dbReference>
<keyword evidence="7" id="KW-0175">Coiled coil</keyword>
<dbReference type="InterPro" id="IPR015123">
    <property type="entry name" value="Bcr-Abl_oncoprot_oligo"/>
</dbReference>
<proteinExistence type="predicted"/>
<dbReference type="GO" id="GO:0030424">
    <property type="term" value="C:axon"/>
    <property type="evidence" value="ECO:0007669"/>
    <property type="project" value="UniProtKB-SubCell"/>
</dbReference>
<keyword evidence="4" id="KW-0344">Guanine-nucleotide releasing factor</keyword>
<organism evidence="13 14">
    <name type="scientific">Echeneis naucrates</name>
    <name type="common">Live sharksucker</name>
    <dbReference type="NCBI Taxonomy" id="173247"/>
    <lineage>
        <taxon>Eukaryota</taxon>
        <taxon>Metazoa</taxon>
        <taxon>Chordata</taxon>
        <taxon>Craniata</taxon>
        <taxon>Vertebrata</taxon>
        <taxon>Euteleostomi</taxon>
        <taxon>Actinopterygii</taxon>
        <taxon>Neopterygii</taxon>
        <taxon>Teleostei</taxon>
        <taxon>Neoteleostei</taxon>
        <taxon>Acanthomorphata</taxon>
        <taxon>Carangaria</taxon>
        <taxon>Carangiformes</taxon>
        <taxon>Echeneidae</taxon>
        <taxon>Echeneis</taxon>
    </lineage>
</organism>
<evidence type="ECO:0000256" key="8">
    <source>
        <dbReference type="SAM" id="MobiDB-lite"/>
    </source>
</evidence>
<dbReference type="Pfam" id="PF19057">
    <property type="entry name" value="PH_19"/>
    <property type="match status" value="1"/>
</dbReference>
<dbReference type="Proteomes" id="UP000472264">
    <property type="component" value="Chromosome 14"/>
</dbReference>
<evidence type="ECO:0000313" key="13">
    <source>
        <dbReference type="Ensembl" id="ENSENLP00000053985.1"/>
    </source>
</evidence>
<dbReference type="SMART" id="SM00233">
    <property type="entry name" value="PH"/>
    <property type="match status" value="1"/>
</dbReference>
<dbReference type="InterPro" id="IPR008936">
    <property type="entry name" value="Rho_GTPase_activation_prot"/>
</dbReference>
<gene>
    <name evidence="13" type="primary">abr</name>
</gene>
<evidence type="ECO:0000256" key="2">
    <source>
        <dbReference type="ARBA" id="ARBA00004552"/>
    </source>
</evidence>
<sequence length="1056" mass="120235">MIDLNNLCGEFAKHWRNEFPDGEVPQMDLNSVEDIESELETCKSNLKRLQKALAEEKFKVIYLQTTMARQKRNDPERFEGKDENFNADTFGLFNTSNVRKPLRRGDVGDGDRTRVSDSGGVRLHAAGHTAGICSSFGRERSRFSGNRGKPVPIPVPPQKPSFQRGTPACTVPPPNDNDESSDREYEDAELNENFVRNNLLAPKTNRTTMDARRPFRHSRDFDSGDDGRLSPSFPHIPRRASRGSGCSTPDRRSDGYLSSDHEDSSSAGKVTNITTNRNMKVQSNMCQSLVFVCQMFNDYSKVCLILQGDIEKGLEMKKLVLSGFLASEEIYINQLEALLLPIRPLKATATTSQPVLTIQQIETIFYKIQDIFEIHKEFYDALLPNIQQWDEKVTVGHLFQKLASQLGVYKAFVDNYKVALETAEKCSQANSQFQEISEVSSPSLLYKPIDRVTRSTLVLHDLLKHTPKDHPDFPLLQDALRISQNFLSSINEEIDPRRTAVTTPKGEARQLVKDGFLVEVSEGSRKLRHVFLFTDLLLCAKMKKAAVGRHQQYECKWYIPLADLTFQTLDDSDSCPSIQVVPEHELEEMKIKISVLKSEMQKEKKAPKGQSRVERLRKKMNEQESWLLTHSPTIPFRIHNKHGKSYLFLLSSDYERSEWRESIQKLQKKDLQACVLSSVELQVLTSSCFKLRTVHNIPVTSNKDDEETPGLYGFLHVIVHSAKGFKESANLYCTLEVDSYGYFVSKAKTRVFRDTTEPQWNEEFEIELEGSQHLRILCYEKCYDKSRLNKDDNEIVDKIMGKGQVQLDPQTVQSKNWHMDVIEMNGIKVEFSMKFTSRDLSLKRTPSKKQSGVFGVKINVVTKRERSKVPYIVRQCIEEVEKRGIDEVGIYRISGVATDIQALKAAFDTNTKDILVMLSDMDINAIAGTLKLYFRELPEPLLTDRLYPAFMEGIALSDPAAKENCMMHLLRSLPDPNLMTFLTLLEHLKRVAEKEPINKMSLHNLATVFGPTLLRPSESENTKGQHITSASDIWSHDVMAQVPTQSRFGFAFDINN</sequence>
<accession>A0A665XC66</accession>
<dbReference type="SUPFAM" id="SSF49562">
    <property type="entry name" value="C2 domain (Calcium/lipid-binding domain, CaLB)"/>
    <property type="match status" value="1"/>
</dbReference>
<dbReference type="SUPFAM" id="SSF48065">
    <property type="entry name" value="DBL homology domain (DH-domain)"/>
    <property type="match status" value="1"/>
</dbReference>
<dbReference type="SMART" id="SM00239">
    <property type="entry name" value="C2"/>
    <property type="match status" value="1"/>
</dbReference>
<dbReference type="InterPro" id="IPR011993">
    <property type="entry name" value="PH-like_dom_sf"/>
</dbReference>
<evidence type="ECO:0000256" key="6">
    <source>
        <dbReference type="ARBA" id="ARBA00023273"/>
    </source>
</evidence>
<dbReference type="PANTHER" id="PTHR23182">
    <property type="entry name" value="BREAKPOINT CLUSTER REGION PROTEIN BCR"/>
    <property type="match status" value="1"/>
</dbReference>
<evidence type="ECO:0000259" key="12">
    <source>
        <dbReference type="PROSITE" id="PS50238"/>
    </source>
</evidence>
<dbReference type="GO" id="GO:0043197">
    <property type="term" value="C:dendritic spine"/>
    <property type="evidence" value="ECO:0007669"/>
    <property type="project" value="UniProtKB-SubCell"/>
</dbReference>
<dbReference type="PANTHER" id="PTHR23182:SF5">
    <property type="entry name" value="ACTIVE BREAKPOINT CLUSTER REGION-RELATED PROTEIN"/>
    <property type="match status" value="1"/>
</dbReference>
<feature type="compositionally biased region" description="Acidic residues" evidence="8">
    <location>
        <begin position="176"/>
        <end position="190"/>
    </location>
</feature>
<dbReference type="CDD" id="cd04387">
    <property type="entry name" value="RhoGAP_Bcr"/>
    <property type="match status" value="1"/>
</dbReference>
<dbReference type="PROSITE" id="PS50003">
    <property type="entry name" value="PH_DOMAIN"/>
    <property type="match status" value="1"/>
</dbReference>
<dbReference type="Gene3D" id="4.10.280.30">
    <property type="entry name" value="Bcr-Abl oncoprotein oligomerisation domain"/>
    <property type="match status" value="1"/>
</dbReference>
<protein>
    <recommendedName>
        <fullName evidence="15">ABR activator of RhoGEF and GTPase</fullName>
    </recommendedName>
</protein>
<reference evidence="13" key="1">
    <citation type="submission" date="2021-04" db="EMBL/GenBank/DDBJ databases">
        <authorList>
            <consortium name="Wellcome Sanger Institute Data Sharing"/>
        </authorList>
    </citation>
    <scope>NUCLEOTIDE SEQUENCE [LARGE SCALE GENOMIC DNA]</scope>
</reference>
<evidence type="ECO:0008006" key="15">
    <source>
        <dbReference type="Google" id="ProtNLM"/>
    </source>
</evidence>
<evidence type="ECO:0000259" key="10">
    <source>
        <dbReference type="PROSITE" id="PS50004"/>
    </source>
</evidence>
<keyword evidence="5" id="KW-0770">Synapse</keyword>
<dbReference type="GO" id="GO:0005096">
    <property type="term" value="F:GTPase activator activity"/>
    <property type="evidence" value="ECO:0007669"/>
    <property type="project" value="UniProtKB-KW"/>
</dbReference>
<dbReference type="InterPro" id="IPR035899">
    <property type="entry name" value="DBL_dom_sf"/>
</dbReference>
<dbReference type="Pfam" id="PF00621">
    <property type="entry name" value="RhoGEF"/>
    <property type="match status" value="1"/>
</dbReference>
<evidence type="ECO:0000259" key="9">
    <source>
        <dbReference type="PROSITE" id="PS50003"/>
    </source>
</evidence>
<dbReference type="Gene3D" id="1.10.555.10">
    <property type="entry name" value="Rho GTPase activation protein"/>
    <property type="match status" value="1"/>
</dbReference>